<reference evidence="1 2" key="1">
    <citation type="submission" date="2017-11" db="EMBL/GenBank/DDBJ databases">
        <title>De-novo sequencing of pomegranate (Punica granatum L.) genome.</title>
        <authorList>
            <person name="Akparov Z."/>
            <person name="Amiraslanov A."/>
            <person name="Hajiyeva S."/>
            <person name="Abbasov M."/>
            <person name="Kaur K."/>
            <person name="Hamwieh A."/>
            <person name="Solovyev V."/>
            <person name="Salamov A."/>
            <person name="Braich B."/>
            <person name="Kosarev P."/>
            <person name="Mahmoud A."/>
            <person name="Hajiyev E."/>
            <person name="Babayeva S."/>
            <person name="Izzatullayeva V."/>
            <person name="Mammadov A."/>
            <person name="Mammadov A."/>
            <person name="Sharifova S."/>
            <person name="Ojaghi J."/>
            <person name="Eynullazada K."/>
            <person name="Bayramov B."/>
            <person name="Abdulazimova A."/>
            <person name="Shahmuradov I."/>
        </authorList>
    </citation>
    <scope>NUCLEOTIDE SEQUENCE [LARGE SCALE GENOMIC DNA]</scope>
    <source>
        <strain evidence="2">cv. AG2017</strain>
        <tissue evidence="1">Leaf</tissue>
    </source>
</reference>
<accession>A0A2I0IEA3</accession>
<dbReference type="AlphaFoldDB" id="A0A2I0IEA3"/>
<gene>
    <name evidence="1" type="ORF">CRG98_037282</name>
</gene>
<keyword evidence="2" id="KW-1185">Reference proteome</keyword>
<evidence type="ECO:0000313" key="2">
    <source>
        <dbReference type="Proteomes" id="UP000233551"/>
    </source>
</evidence>
<dbReference type="Proteomes" id="UP000233551">
    <property type="component" value="Unassembled WGS sequence"/>
</dbReference>
<dbReference type="EMBL" id="PGOL01003197">
    <property type="protein sequence ID" value="PKI42311.1"/>
    <property type="molecule type" value="Genomic_DNA"/>
</dbReference>
<comment type="caution">
    <text evidence="1">The sequence shown here is derived from an EMBL/GenBank/DDBJ whole genome shotgun (WGS) entry which is preliminary data.</text>
</comment>
<proteinExistence type="predicted"/>
<evidence type="ECO:0000313" key="1">
    <source>
        <dbReference type="EMBL" id="PKI42311.1"/>
    </source>
</evidence>
<sequence>MENQYKQRGQTGSSDELSLKNEYPPLLLLLRRCSDSDTSSPIEDLGEFRLGWRICGNGLGEIEEQETVWESRIVCGKGRIVASEVRGEERRLLRSANDNMHILHRVTPIVERGDIQSLLDSRLDEKFDIHSRLLLTL</sequence>
<name>A0A2I0IEA3_PUNGR</name>
<protein>
    <submittedName>
        <fullName evidence="1">Uncharacterized protein</fullName>
    </submittedName>
</protein>
<organism evidence="1 2">
    <name type="scientific">Punica granatum</name>
    <name type="common">Pomegranate</name>
    <dbReference type="NCBI Taxonomy" id="22663"/>
    <lineage>
        <taxon>Eukaryota</taxon>
        <taxon>Viridiplantae</taxon>
        <taxon>Streptophyta</taxon>
        <taxon>Embryophyta</taxon>
        <taxon>Tracheophyta</taxon>
        <taxon>Spermatophyta</taxon>
        <taxon>Magnoliopsida</taxon>
        <taxon>eudicotyledons</taxon>
        <taxon>Gunneridae</taxon>
        <taxon>Pentapetalae</taxon>
        <taxon>rosids</taxon>
        <taxon>malvids</taxon>
        <taxon>Myrtales</taxon>
        <taxon>Lythraceae</taxon>
        <taxon>Punica</taxon>
    </lineage>
</organism>